<comment type="caution">
    <text evidence="1">The sequence shown here is derived from an EMBL/GenBank/DDBJ whole genome shotgun (WGS) entry which is preliminary data.</text>
</comment>
<evidence type="ECO:0000313" key="1">
    <source>
        <dbReference type="EMBL" id="KAI5397396.1"/>
    </source>
</evidence>
<dbReference type="Gramene" id="Psat06G0327400-T1">
    <property type="protein sequence ID" value="KAI5397396.1"/>
    <property type="gene ID" value="KIW84_063274"/>
</dbReference>
<accession>A0A9D4WB46</accession>
<dbReference type="EMBL" id="JAMSHJ010000006">
    <property type="protein sequence ID" value="KAI5397396.1"/>
    <property type="molecule type" value="Genomic_DNA"/>
</dbReference>
<organism evidence="1 2">
    <name type="scientific">Pisum sativum</name>
    <name type="common">Garden pea</name>
    <name type="synonym">Lathyrus oleraceus</name>
    <dbReference type="NCBI Taxonomy" id="3888"/>
    <lineage>
        <taxon>Eukaryota</taxon>
        <taxon>Viridiplantae</taxon>
        <taxon>Streptophyta</taxon>
        <taxon>Embryophyta</taxon>
        <taxon>Tracheophyta</taxon>
        <taxon>Spermatophyta</taxon>
        <taxon>Magnoliopsida</taxon>
        <taxon>eudicotyledons</taxon>
        <taxon>Gunneridae</taxon>
        <taxon>Pentapetalae</taxon>
        <taxon>rosids</taxon>
        <taxon>fabids</taxon>
        <taxon>Fabales</taxon>
        <taxon>Fabaceae</taxon>
        <taxon>Papilionoideae</taxon>
        <taxon>50 kb inversion clade</taxon>
        <taxon>NPAAA clade</taxon>
        <taxon>Hologalegina</taxon>
        <taxon>IRL clade</taxon>
        <taxon>Fabeae</taxon>
        <taxon>Lathyrus</taxon>
    </lineage>
</organism>
<sequence length="172" mass="19656">MEGLNGIMKKAVTERVFRGVEVEEEVSFNILQFADDTILMGGGCWSNLWCIKSILRSFELVSRLKGGVAQKNFIHWVSWEKVCLPKDKGGLGVKNIELFNISLFRKWEWRTMNDRSSIWSSLIGFRYCAFGFPLLSRGFGRGGIKIRFAGETYQTLVVIVMSTRTRTALEMI</sequence>
<evidence type="ECO:0000313" key="2">
    <source>
        <dbReference type="Proteomes" id="UP001058974"/>
    </source>
</evidence>
<reference evidence="1 2" key="1">
    <citation type="journal article" date="2022" name="Nat. Genet.">
        <title>Improved pea reference genome and pan-genome highlight genomic features and evolutionary characteristics.</title>
        <authorList>
            <person name="Yang T."/>
            <person name="Liu R."/>
            <person name="Luo Y."/>
            <person name="Hu S."/>
            <person name="Wang D."/>
            <person name="Wang C."/>
            <person name="Pandey M.K."/>
            <person name="Ge S."/>
            <person name="Xu Q."/>
            <person name="Li N."/>
            <person name="Li G."/>
            <person name="Huang Y."/>
            <person name="Saxena R.K."/>
            <person name="Ji Y."/>
            <person name="Li M."/>
            <person name="Yan X."/>
            <person name="He Y."/>
            <person name="Liu Y."/>
            <person name="Wang X."/>
            <person name="Xiang C."/>
            <person name="Varshney R.K."/>
            <person name="Ding H."/>
            <person name="Gao S."/>
            <person name="Zong X."/>
        </authorList>
    </citation>
    <scope>NUCLEOTIDE SEQUENCE [LARGE SCALE GENOMIC DNA]</scope>
    <source>
        <strain evidence="1 2">cv. Zhongwan 6</strain>
    </source>
</reference>
<proteinExistence type="predicted"/>
<dbReference type="AlphaFoldDB" id="A0A9D4WB46"/>
<protein>
    <submittedName>
        <fullName evidence="1">Uncharacterized protein</fullName>
    </submittedName>
</protein>
<keyword evidence="2" id="KW-1185">Reference proteome</keyword>
<dbReference type="Proteomes" id="UP001058974">
    <property type="component" value="Chromosome 6"/>
</dbReference>
<gene>
    <name evidence="1" type="ORF">KIW84_063274</name>
</gene>
<name>A0A9D4WB46_PEA</name>